<evidence type="ECO:0000313" key="3">
    <source>
        <dbReference type="Proteomes" id="UP001149163"/>
    </source>
</evidence>
<proteinExistence type="predicted"/>
<reference evidence="2" key="2">
    <citation type="journal article" date="2023" name="IMA Fungus">
        <title>Comparative genomic study of the Penicillium genus elucidates a diverse pangenome and 15 lateral gene transfer events.</title>
        <authorList>
            <person name="Petersen C."/>
            <person name="Sorensen T."/>
            <person name="Nielsen M.R."/>
            <person name="Sondergaard T.E."/>
            <person name="Sorensen J.L."/>
            <person name="Fitzpatrick D.A."/>
            <person name="Frisvad J.C."/>
            <person name="Nielsen K.L."/>
        </authorList>
    </citation>
    <scope>NUCLEOTIDE SEQUENCE</scope>
    <source>
        <strain evidence="2">IBT 26290</strain>
    </source>
</reference>
<dbReference type="GeneID" id="81431404"/>
<evidence type="ECO:0000256" key="1">
    <source>
        <dbReference type="SAM" id="MobiDB-lite"/>
    </source>
</evidence>
<dbReference type="EMBL" id="JAPQKN010000008">
    <property type="protein sequence ID" value="KAJ5150852.1"/>
    <property type="molecule type" value="Genomic_DNA"/>
</dbReference>
<sequence length="617" mass="69259">MSEASVEFIRRLVGCQELSESEIHIALTAAGADELAPDGNRKLAQLGLGAAGFLIDFSGALMALSREIAKRTGIDMHLRFDPRPGGRSSGVLALATSALIGAIYLRTHCFKSVARGLYALGILDKHRDKLNLMELFKDEQSDSRPSPSLAGSGPAQDGDVDFSGQGPTPFPEISPLSDWGGLSNFESFYNEQGGLKELFADGLPFTSPRSQSPLFVDSCRPVEARQVLDVSHPLAHREIHLVNLHEVENLSEQFEHYAFPQSVDVAQTVRDEVCQPDSFLGQAIIQQCPSRHSLAKRKNNCRGEIQKRKNKRVGGEFRSSLCQEAEMALAQGLPPPEDTYFSPKIEEKLLNLDQGLFCSLCTFLVHVGGSQSLVALREALEYTRKMGDQLLSGHSRRWVSRDLTNNERFEVIGEIQANETFLEILRWNHILHLYRCSSESVEHTSKAAIIRVSHTEPITQTRTRGNPRKIEVSIVVNRMMGNIFPDLEPGSLIYRRKRREVLEIRKFGQRLHILAAHFGDAIVGLLHFDRSGDVDCQIIVKKIILSPVDEEFENFVKILEESQGNMLREISTAAKPAFEYLLYEDMRWQNLFPLEMLAPEEILKFPKGSQELQRLFQ</sequence>
<dbReference type="OrthoDB" id="67027at2759"/>
<feature type="region of interest" description="Disordered" evidence="1">
    <location>
        <begin position="138"/>
        <end position="167"/>
    </location>
</feature>
<keyword evidence="3" id="KW-1185">Reference proteome</keyword>
<comment type="caution">
    <text evidence="2">The sequence shown here is derived from an EMBL/GenBank/DDBJ whole genome shotgun (WGS) entry which is preliminary data.</text>
</comment>
<gene>
    <name evidence="2" type="ORF">N7482_010104</name>
</gene>
<reference evidence="2" key="1">
    <citation type="submission" date="2022-11" db="EMBL/GenBank/DDBJ databases">
        <authorList>
            <person name="Petersen C."/>
        </authorList>
    </citation>
    <scope>NUCLEOTIDE SEQUENCE</scope>
    <source>
        <strain evidence="2">IBT 26290</strain>
    </source>
</reference>
<accession>A0A9W9HMD4</accession>
<dbReference type="Proteomes" id="UP001149163">
    <property type="component" value="Unassembled WGS sequence"/>
</dbReference>
<dbReference type="RefSeq" id="XP_056538185.1">
    <property type="nucleotide sequence ID" value="XM_056692228.1"/>
</dbReference>
<organism evidence="2 3">
    <name type="scientific">Penicillium canariense</name>
    <dbReference type="NCBI Taxonomy" id="189055"/>
    <lineage>
        <taxon>Eukaryota</taxon>
        <taxon>Fungi</taxon>
        <taxon>Dikarya</taxon>
        <taxon>Ascomycota</taxon>
        <taxon>Pezizomycotina</taxon>
        <taxon>Eurotiomycetes</taxon>
        <taxon>Eurotiomycetidae</taxon>
        <taxon>Eurotiales</taxon>
        <taxon>Aspergillaceae</taxon>
        <taxon>Penicillium</taxon>
    </lineage>
</organism>
<name>A0A9W9HMD4_9EURO</name>
<dbReference type="AlphaFoldDB" id="A0A9W9HMD4"/>
<protein>
    <submittedName>
        <fullName evidence="2">Uncharacterized protein</fullName>
    </submittedName>
</protein>
<evidence type="ECO:0000313" key="2">
    <source>
        <dbReference type="EMBL" id="KAJ5150852.1"/>
    </source>
</evidence>